<accession>X1QU07</accession>
<protein>
    <submittedName>
        <fullName evidence="1">Uncharacterized protein</fullName>
    </submittedName>
</protein>
<sequence length="125" mass="13480">MAIIAFIYTTGYVDRGDPGAHDYTELTLNLDGQWNALDLSAIVPAGAKAVLIVLELVGSTIFADFRMRKHGNANDYAISSGNVQVVAIANYNDCVVAVDADRKIDYIGGEVAISTVTMVIKGWWL</sequence>
<gene>
    <name evidence="1" type="ORF">S06H3_55573</name>
</gene>
<dbReference type="AlphaFoldDB" id="X1QU07"/>
<dbReference type="EMBL" id="BARV01035636">
    <property type="protein sequence ID" value="GAI58291.1"/>
    <property type="molecule type" value="Genomic_DNA"/>
</dbReference>
<organism evidence="1">
    <name type="scientific">marine sediment metagenome</name>
    <dbReference type="NCBI Taxonomy" id="412755"/>
    <lineage>
        <taxon>unclassified sequences</taxon>
        <taxon>metagenomes</taxon>
        <taxon>ecological metagenomes</taxon>
    </lineage>
</organism>
<evidence type="ECO:0000313" key="1">
    <source>
        <dbReference type="EMBL" id="GAI58291.1"/>
    </source>
</evidence>
<comment type="caution">
    <text evidence="1">The sequence shown here is derived from an EMBL/GenBank/DDBJ whole genome shotgun (WGS) entry which is preliminary data.</text>
</comment>
<reference evidence="1" key="1">
    <citation type="journal article" date="2014" name="Front. Microbiol.">
        <title>High frequency of phylogenetically diverse reductive dehalogenase-homologous genes in deep subseafloor sedimentary metagenomes.</title>
        <authorList>
            <person name="Kawai M."/>
            <person name="Futagami T."/>
            <person name="Toyoda A."/>
            <person name="Takaki Y."/>
            <person name="Nishi S."/>
            <person name="Hori S."/>
            <person name="Arai W."/>
            <person name="Tsubouchi T."/>
            <person name="Morono Y."/>
            <person name="Uchiyama I."/>
            <person name="Ito T."/>
            <person name="Fujiyama A."/>
            <person name="Inagaki F."/>
            <person name="Takami H."/>
        </authorList>
    </citation>
    <scope>NUCLEOTIDE SEQUENCE</scope>
    <source>
        <strain evidence="1">Expedition CK06-06</strain>
    </source>
</reference>
<proteinExistence type="predicted"/>
<name>X1QU07_9ZZZZ</name>